<accession>A0A3E4KB94</accession>
<comment type="caution">
    <text evidence="3">The sequence shown here is derived from an EMBL/GenBank/DDBJ whole genome shotgun (WGS) entry which is preliminary data.</text>
</comment>
<dbReference type="EMBL" id="WDBI01000021">
    <property type="protein sequence ID" value="KAB6525394.1"/>
    <property type="molecule type" value="Genomic_DNA"/>
</dbReference>
<sequence>MDYINKGTCIFCGKDVTQTTFKEKPHTMPKSLGSINIGVDICDECNHYFGQPDDFVFPKLCIEVCVKEIFGLPKALLNRKDNSERLKSIYFEYWKSKRKIVLKSHFKFNDRFLTTFARQFKRGIYEMFLQEYHKITGNGLDNRFNQIRRFARYNIGDIPLYYLVNNGVYLIEEKFSSPKFSFSDSQFNDIETYGFYTLILYGQWFFLEVTPRAELSREIYLKMQCEKINVGGFVYRDLIEIKRITDIDFSLRSLFGGKLF</sequence>
<evidence type="ECO:0000259" key="1">
    <source>
        <dbReference type="Pfam" id="PF14279"/>
    </source>
</evidence>
<reference evidence="3 4" key="1">
    <citation type="submission" date="2018-08" db="EMBL/GenBank/DDBJ databases">
        <title>A genome reference for cultivated species of the human gut microbiota.</title>
        <authorList>
            <person name="Zou Y."/>
            <person name="Xue W."/>
            <person name="Luo G."/>
        </authorList>
    </citation>
    <scope>NUCLEOTIDE SEQUENCE [LARGE SCALE GENOMIC DNA]</scope>
    <source>
        <strain evidence="3 4">AF14-8</strain>
    </source>
</reference>
<reference evidence="2 5" key="2">
    <citation type="journal article" date="2019" name="Nat. Med.">
        <title>A library of human gut bacterial isolates paired with longitudinal multiomics data enables mechanistic microbiome research.</title>
        <authorList>
            <person name="Poyet M."/>
            <person name="Groussin M."/>
            <person name="Gibbons S.M."/>
            <person name="Avila-Pacheco J."/>
            <person name="Jiang X."/>
            <person name="Kearney S.M."/>
            <person name="Perrotta A.R."/>
            <person name="Berdy B."/>
            <person name="Zhao S."/>
            <person name="Lieberman T.D."/>
            <person name="Swanson P.K."/>
            <person name="Smith M."/>
            <person name="Roesemann S."/>
            <person name="Alexander J.E."/>
            <person name="Rich S.A."/>
            <person name="Livny J."/>
            <person name="Vlamakis H."/>
            <person name="Clish C."/>
            <person name="Bullock K."/>
            <person name="Deik A."/>
            <person name="Scott J."/>
            <person name="Pierce K.A."/>
            <person name="Xavier R.J."/>
            <person name="Alm E.J."/>
        </authorList>
    </citation>
    <scope>NUCLEOTIDE SEQUENCE [LARGE SCALE GENOMIC DNA]</scope>
    <source>
        <strain evidence="2 5">BIOML-A122</strain>
    </source>
</reference>
<evidence type="ECO:0000313" key="5">
    <source>
        <dbReference type="Proteomes" id="UP000469427"/>
    </source>
</evidence>
<keyword evidence="2" id="KW-0255">Endonuclease</keyword>
<gene>
    <name evidence="3" type="ORF">DWW27_18030</name>
    <name evidence="2" type="ORF">GAY98_13535</name>
</gene>
<evidence type="ECO:0000313" key="2">
    <source>
        <dbReference type="EMBL" id="KAB6525394.1"/>
    </source>
</evidence>
<organism evidence="3 4">
    <name type="scientific">Phocaeicola vulgatus</name>
    <name type="common">Bacteroides vulgatus</name>
    <dbReference type="NCBI Taxonomy" id="821"/>
    <lineage>
        <taxon>Bacteria</taxon>
        <taxon>Pseudomonadati</taxon>
        <taxon>Bacteroidota</taxon>
        <taxon>Bacteroidia</taxon>
        <taxon>Bacteroidales</taxon>
        <taxon>Bacteroidaceae</taxon>
        <taxon>Phocaeicola</taxon>
    </lineage>
</organism>
<keyword evidence="2" id="KW-0378">Hydrolase</keyword>
<dbReference type="GO" id="GO:0004519">
    <property type="term" value="F:endonuclease activity"/>
    <property type="evidence" value="ECO:0007669"/>
    <property type="project" value="UniProtKB-KW"/>
</dbReference>
<name>A0A3E4KB94_PHOVU</name>
<dbReference type="RefSeq" id="WP_005847004.1">
    <property type="nucleotide sequence ID" value="NZ_CP181423.1"/>
</dbReference>
<keyword evidence="2" id="KW-0540">Nuclease</keyword>
<proteinExistence type="predicted"/>
<dbReference type="Proteomes" id="UP000469427">
    <property type="component" value="Unassembled WGS sequence"/>
</dbReference>
<dbReference type="Pfam" id="PF14279">
    <property type="entry name" value="HNH_5"/>
    <property type="match status" value="1"/>
</dbReference>
<dbReference type="EMBL" id="QRYT01000053">
    <property type="protein sequence ID" value="RGV04918.1"/>
    <property type="molecule type" value="Genomic_DNA"/>
</dbReference>
<evidence type="ECO:0000313" key="4">
    <source>
        <dbReference type="Proteomes" id="UP000285379"/>
    </source>
</evidence>
<dbReference type="Proteomes" id="UP000285379">
    <property type="component" value="Unassembled WGS sequence"/>
</dbReference>
<dbReference type="InterPro" id="IPR029471">
    <property type="entry name" value="HNH_5"/>
</dbReference>
<dbReference type="AlphaFoldDB" id="A0A3E4KB94"/>
<feature type="domain" description="HNH endonuclease 5" evidence="1">
    <location>
        <begin position="9"/>
        <end position="51"/>
    </location>
</feature>
<evidence type="ECO:0000313" key="3">
    <source>
        <dbReference type="EMBL" id="RGV04918.1"/>
    </source>
</evidence>
<protein>
    <submittedName>
        <fullName evidence="2">HNH endonuclease</fullName>
    </submittedName>
</protein>